<dbReference type="EMBL" id="CAJVPY010000820">
    <property type="protein sequence ID" value="CAG8493494.1"/>
    <property type="molecule type" value="Genomic_DNA"/>
</dbReference>
<accession>A0A9N8ZEA1</accession>
<dbReference type="OrthoDB" id="2425774at2759"/>
<gene>
    <name evidence="1" type="ORF">DERYTH_LOCUS2534</name>
</gene>
<dbReference type="AlphaFoldDB" id="A0A9N8ZEA1"/>
<comment type="caution">
    <text evidence="1">The sequence shown here is derived from an EMBL/GenBank/DDBJ whole genome shotgun (WGS) entry which is preliminary data.</text>
</comment>
<sequence length="201" mass="23961">MNYTNNRIYMISECRIKAIIRLRNFSKLQGAQYFKALCDIVINDTLLETREKIYLIGDLSLIRDTQNIINHNEEERRNCEYCNKQAIAALYCEFCIRNYLKKQFNEWKTEDKEIDELIRECQLNTVSPSHVIEYIPYEKFKNVKFVTSTENSNIYTATWENGPFIDWDSERQELTRSGQGIYILKVLENSGKYRSEVMWDS</sequence>
<protein>
    <submittedName>
        <fullName evidence="1">20874_t:CDS:1</fullName>
    </submittedName>
</protein>
<name>A0A9N8ZEA1_9GLOM</name>
<evidence type="ECO:0000313" key="2">
    <source>
        <dbReference type="Proteomes" id="UP000789405"/>
    </source>
</evidence>
<reference evidence="1" key="1">
    <citation type="submission" date="2021-06" db="EMBL/GenBank/DDBJ databases">
        <authorList>
            <person name="Kallberg Y."/>
            <person name="Tangrot J."/>
            <person name="Rosling A."/>
        </authorList>
    </citation>
    <scope>NUCLEOTIDE SEQUENCE</scope>
    <source>
        <strain evidence="1">MA453B</strain>
    </source>
</reference>
<organism evidence="1 2">
    <name type="scientific">Dentiscutata erythropus</name>
    <dbReference type="NCBI Taxonomy" id="1348616"/>
    <lineage>
        <taxon>Eukaryota</taxon>
        <taxon>Fungi</taxon>
        <taxon>Fungi incertae sedis</taxon>
        <taxon>Mucoromycota</taxon>
        <taxon>Glomeromycotina</taxon>
        <taxon>Glomeromycetes</taxon>
        <taxon>Diversisporales</taxon>
        <taxon>Gigasporaceae</taxon>
        <taxon>Dentiscutata</taxon>
    </lineage>
</organism>
<dbReference type="Proteomes" id="UP000789405">
    <property type="component" value="Unassembled WGS sequence"/>
</dbReference>
<keyword evidence="2" id="KW-1185">Reference proteome</keyword>
<proteinExistence type="predicted"/>
<evidence type="ECO:0000313" key="1">
    <source>
        <dbReference type="EMBL" id="CAG8493494.1"/>
    </source>
</evidence>